<reference evidence="2 3" key="1">
    <citation type="submission" date="2019-03" db="EMBL/GenBank/DDBJ databases">
        <title>Genomic Encyclopedia of Type Strains, Phase IV (KMG-IV): sequencing the most valuable type-strain genomes for metagenomic binning, comparative biology and taxonomic classification.</title>
        <authorList>
            <person name="Goeker M."/>
        </authorList>
    </citation>
    <scope>NUCLEOTIDE SEQUENCE [LARGE SCALE GENOMIC DNA]</scope>
    <source>
        <strain evidence="2 3">DSM 24455</strain>
    </source>
</reference>
<dbReference type="AlphaFoldDB" id="A0A4R7KSU8"/>
<keyword evidence="3" id="KW-1185">Reference proteome</keyword>
<feature type="domain" description="Integrase catalytic" evidence="1">
    <location>
        <begin position="126"/>
        <end position="299"/>
    </location>
</feature>
<dbReference type="InterPro" id="IPR001584">
    <property type="entry name" value="Integrase_cat-core"/>
</dbReference>
<dbReference type="PANTHER" id="PTHR35004">
    <property type="entry name" value="TRANSPOSASE RV3428C-RELATED"/>
    <property type="match status" value="1"/>
</dbReference>
<organism evidence="2 3">
    <name type="scientific">Fonticella tunisiensis</name>
    <dbReference type="NCBI Taxonomy" id="1096341"/>
    <lineage>
        <taxon>Bacteria</taxon>
        <taxon>Bacillati</taxon>
        <taxon>Bacillota</taxon>
        <taxon>Clostridia</taxon>
        <taxon>Eubacteriales</taxon>
        <taxon>Clostridiaceae</taxon>
        <taxon>Fonticella</taxon>
    </lineage>
</organism>
<dbReference type="Proteomes" id="UP000295325">
    <property type="component" value="Unassembled WGS sequence"/>
</dbReference>
<accession>A0A4R7KSU8</accession>
<dbReference type="OrthoDB" id="3193769at2"/>
<dbReference type="NCBIfam" id="NF033546">
    <property type="entry name" value="transpos_IS21"/>
    <property type="match status" value="1"/>
</dbReference>
<name>A0A4R7KSU8_9CLOT</name>
<evidence type="ECO:0000259" key="1">
    <source>
        <dbReference type="PROSITE" id="PS50994"/>
    </source>
</evidence>
<evidence type="ECO:0000313" key="2">
    <source>
        <dbReference type="EMBL" id="TDT62838.1"/>
    </source>
</evidence>
<gene>
    <name evidence="2" type="ORF">EDD71_103115</name>
</gene>
<protein>
    <submittedName>
        <fullName evidence="2">Transposase</fullName>
    </submittedName>
</protein>
<comment type="caution">
    <text evidence="2">The sequence shown here is derived from an EMBL/GenBank/DDBJ whole genome shotgun (WGS) entry which is preliminary data.</text>
</comment>
<dbReference type="GO" id="GO:0015074">
    <property type="term" value="P:DNA integration"/>
    <property type="evidence" value="ECO:0007669"/>
    <property type="project" value="InterPro"/>
</dbReference>
<proteinExistence type="predicted"/>
<dbReference type="EMBL" id="SOAZ01000003">
    <property type="protein sequence ID" value="TDT62838.1"/>
    <property type="molecule type" value="Genomic_DNA"/>
</dbReference>
<dbReference type="PROSITE" id="PS50994">
    <property type="entry name" value="INTEGRASE"/>
    <property type="match status" value="1"/>
</dbReference>
<sequence>MTQEHNTRGMFFVEGKNISQISRETGFDRKTVRARLEKDDWNKEKPTISHGCSYPSLDPYKATIDEWLNADKMAKRKQRHTAKRIYDRLIEKYPEDFDVSYRTVAGYVAEKRKEIFGKEKCGYIPLEHIPGEAQADFGDAEFYENGKLFSGKYLNLSFPYSNKGFFQLFKGENQECLFEGLTAIFEYIGGVPQRIWFDNTRTIVTKVLKDGGRNLTDDFVRFMEHYRFESAFCNVEAGHEKGNVERKVGYHRSNMLVPVPEFHSLKEFNEQILKRCDEDSQREHYRKNATIEELYAEDKAALLDLPSVSFDTSKYLTVKANGYGRIHLNNGLHEYSVSPKYAYSRVVVKITANHVIPLDESYREIVRHNRLYGLK</sequence>
<evidence type="ECO:0000313" key="3">
    <source>
        <dbReference type="Proteomes" id="UP000295325"/>
    </source>
</evidence>